<dbReference type="InterPro" id="IPR023346">
    <property type="entry name" value="Lysozyme-like_dom_sf"/>
</dbReference>
<dbReference type="Gene3D" id="1.10.530.10">
    <property type="match status" value="1"/>
</dbReference>
<feature type="active site" evidence="1">
    <location>
        <position position="160"/>
    </location>
</feature>
<feature type="domain" description="Transglycosylase SLT" evidence="3">
    <location>
        <begin position="57"/>
        <end position="350"/>
    </location>
</feature>
<dbReference type="GO" id="GO:0008933">
    <property type="term" value="F:peptidoglycan lytic transglycosylase activity"/>
    <property type="evidence" value="ECO:0007669"/>
    <property type="project" value="TreeGrafter"/>
</dbReference>
<name>A0AAE4E557_9ENTR</name>
<dbReference type="NCBIfam" id="TIGR02282">
    <property type="entry name" value="MltB"/>
    <property type="match status" value="1"/>
</dbReference>
<dbReference type="InterPro" id="IPR031304">
    <property type="entry name" value="SLT_2"/>
</dbReference>
<feature type="chain" id="PRO_5041945162" evidence="2">
    <location>
        <begin position="24"/>
        <end position="366"/>
    </location>
</feature>
<dbReference type="Gene3D" id="1.10.8.350">
    <property type="entry name" value="Bacterial muramidase"/>
    <property type="match status" value="1"/>
</dbReference>
<dbReference type="EC" id="4.2.2.-" evidence="4"/>
<dbReference type="SUPFAM" id="SSF53955">
    <property type="entry name" value="Lysozyme-like"/>
    <property type="match status" value="1"/>
</dbReference>
<evidence type="ECO:0000256" key="1">
    <source>
        <dbReference type="PIRSR" id="PIRSR611757-1"/>
    </source>
</evidence>
<dbReference type="Pfam" id="PF13406">
    <property type="entry name" value="SLT_2"/>
    <property type="match status" value="1"/>
</dbReference>
<accession>A0AAE4E557</accession>
<dbReference type="AlphaFoldDB" id="A0AAE4E557"/>
<dbReference type="CDD" id="cd13399">
    <property type="entry name" value="Slt35-like"/>
    <property type="match status" value="1"/>
</dbReference>
<sequence>MFKRRYAALLPALILLSACSSKPKTEAAQPTAGAPSGGFLLEPQHNMMQMGGDFANNPAAEQFIDKMVSKHGFDRQQLHAILSQAKRLDYVLRLMDRQAPTAQVPTGPNGAWLRYRKQFITPDNVQNGVVFWNQYEDALNRAWQVYGVPPEIIVGIIGVETRWGRIMGKTRILDALATLSFNYPRRAEYFSSELETFLLMARDEQDDPLDLKGSFAGAMGYGQFMPSSYKQYAVDFNGDGHINLWDPEDAIGSVANYFKAHGWTPGGQVAVQANGEAFGLENGFKTKYSVAQLAAAGLTPSQPLGNVDQVSLLRLDVGTGYQYWFGLPNFYTITRYNHSTHYAMAVWQLGLAVSQARVPAASPFSQ</sequence>
<dbReference type="NCBIfam" id="NF008029">
    <property type="entry name" value="PRK10760.1"/>
    <property type="match status" value="1"/>
</dbReference>
<dbReference type="RefSeq" id="WP_015571672.1">
    <property type="nucleotide sequence ID" value="NZ_BEEI01000007.1"/>
</dbReference>
<evidence type="ECO:0000313" key="4">
    <source>
        <dbReference type="EMBL" id="MDS0018578.1"/>
    </source>
</evidence>
<dbReference type="PANTHER" id="PTHR30163">
    <property type="entry name" value="MEMBRANE-BOUND LYTIC MUREIN TRANSGLYCOSYLASE B"/>
    <property type="match status" value="1"/>
</dbReference>
<dbReference type="PANTHER" id="PTHR30163:SF9">
    <property type="entry name" value="MEMBRANE-BOUND LYTIC MUREIN TRANSGLYCOSYLASE B"/>
    <property type="match status" value="1"/>
</dbReference>
<evidence type="ECO:0000256" key="2">
    <source>
        <dbReference type="SAM" id="SignalP"/>
    </source>
</evidence>
<gene>
    <name evidence="4" type="primary">mltB</name>
    <name evidence="4" type="ORF">PTZ61_07690</name>
</gene>
<dbReference type="InterPro" id="IPR043426">
    <property type="entry name" value="MltB-like"/>
</dbReference>
<keyword evidence="4" id="KW-0456">Lyase</keyword>
<evidence type="ECO:0000313" key="5">
    <source>
        <dbReference type="Proteomes" id="UP001182277"/>
    </source>
</evidence>
<dbReference type="InterPro" id="IPR011757">
    <property type="entry name" value="Lytic_transglycosylase_MltB"/>
</dbReference>
<dbReference type="Proteomes" id="UP001182277">
    <property type="component" value="Unassembled WGS sequence"/>
</dbReference>
<dbReference type="PROSITE" id="PS51257">
    <property type="entry name" value="PROKAR_LIPOPROTEIN"/>
    <property type="match status" value="1"/>
</dbReference>
<evidence type="ECO:0000259" key="3">
    <source>
        <dbReference type="Pfam" id="PF13406"/>
    </source>
</evidence>
<keyword evidence="2" id="KW-0732">Signal</keyword>
<proteinExistence type="predicted"/>
<feature type="signal peptide" evidence="2">
    <location>
        <begin position="1"/>
        <end position="23"/>
    </location>
</feature>
<dbReference type="FunFam" id="1.10.8.350:FF:000001">
    <property type="entry name" value="Lytic murein transglycosylase B"/>
    <property type="match status" value="1"/>
</dbReference>
<comment type="caution">
    <text evidence="4">The sequence shown here is derived from an EMBL/GenBank/DDBJ whole genome shotgun (WGS) entry which is preliminary data.</text>
</comment>
<protein>
    <submittedName>
        <fullName evidence="4">Lytic murein transglycosylase B</fullName>
        <ecNumber evidence="4">4.2.2.-</ecNumber>
    </submittedName>
</protein>
<organism evidence="4 5">
    <name type="scientific">Enterobacter hormaechei subsp. steigerwaltii</name>
    <dbReference type="NCBI Taxonomy" id="299766"/>
    <lineage>
        <taxon>Bacteria</taxon>
        <taxon>Pseudomonadati</taxon>
        <taxon>Pseudomonadota</taxon>
        <taxon>Gammaproteobacteria</taxon>
        <taxon>Enterobacterales</taxon>
        <taxon>Enterobacteriaceae</taxon>
        <taxon>Enterobacter</taxon>
        <taxon>Enterobacter cloacae complex</taxon>
    </lineage>
</organism>
<dbReference type="GO" id="GO:0009253">
    <property type="term" value="P:peptidoglycan catabolic process"/>
    <property type="evidence" value="ECO:0007669"/>
    <property type="project" value="TreeGrafter"/>
</dbReference>
<dbReference type="EMBL" id="JARDRS010000003">
    <property type="protein sequence ID" value="MDS0018578.1"/>
    <property type="molecule type" value="Genomic_DNA"/>
</dbReference>
<reference evidence="4" key="1">
    <citation type="submission" date="2023-02" db="EMBL/GenBank/DDBJ databases">
        <title>NDM-1 &amp; ACT-7 co producing ST 133 Enterobacter.</title>
        <authorList>
            <person name="Halder G."/>
            <person name="Chaudhuri B."/>
            <person name="Dutta S."/>
        </authorList>
    </citation>
    <scope>NUCLEOTIDE SEQUENCE</scope>
    <source>
        <strain evidence="4">PEER 323</strain>
    </source>
</reference>